<proteinExistence type="predicted"/>
<evidence type="ECO:0000259" key="1">
    <source>
        <dbReference type="Pfam" id="PF01408"/>
    </source>
</evidence>
<dbReference type="KEGG" id="acel:acsn021_40770"/>
<dbReference type="Gene3D" id="3.30.360.10">
    <property type="entry name" value="Dihydrodipicolinate Reductase, domain 2"/>
    <property type="match status" value="1"/>
</dbReference>
<gene>
    <name evidence="3" type="ORF">acsn021_40770</name>
</gene>
<dbReference type="Proteomes" id="UP000515561">
    <property type="component" value="Chromosome"/>
</dbReference>
<name>A0A6S6RCE2_9FIRM</name>
<evidence type="ECO:0000259" key="2">
    <source>
        <dbReference type="Pfam" id="PF22725"/>
    </source>
</evidence>
<dbReference type="InterPro" id="IPR000683">
    <property type="entry name" value="Gfo/Idh/MocA-like_OxRdtase_N"/>
</dbReference>
<dbReference type="PANTHER" id="PTHR43054:SF1">
    <property type="entry name" value="SCYLLO-INOSITOL 2-DEHYDROGENASE (NADP(+)) IOLU"/>
    <property type="match status" value="1"/>
</dbReference>
<dbReference type="SUPFAM" id="SSF51735">
    <property type="entry name" value="NAD(P)-binding Rossmann-fold domains"/>
    <property type="match status" value="1"/>
</dbReference>
<dbReference type="InterPro" id="IPR055170">
    <property type="entry name" value="GFO_IDH_MocA-like_dom"/>
</dbReference>
<dbReference type="InterPro" id="IPR036291">
    <property type="entry name" value="NAD(P)-bd_dom_sf"/>
</dbReference>
<evidence type="ECO:0000313" key="4">
    <source>
        <dbReference type="Proteomes" id="UP000515561"/>
    </source>
</evidence>
<dbReference type="RefSeq" id="WP_184096054.1">
    <property type="nucleotide sequence ID" value="NZ_AP023367.1"/>
</dbReference>
<dbReference type="SUPFAM" id="SSF55347">
    <property type="entry name" value="Glyceraldehyde-3-phosphate dehydrogenase-like, C-terminal domain"/>
    <property type="match status" value="1"/>
</dbReference>
<sequence>MRVGIAGAGGIVPDFLNAAGYIPEMEIVAICGTERSKDKLNQLATRYQIERIYTNYQFMLNDAEVEVIYVAVPNHLHYEFAKLALQNKKHVIMEKPFASCYEEAVELTKLAKDNQLYLFEAISNQYFPNYEKVKDLLPELGDIKIVEMNYSQYSRRYDAFKAGEILPVFNPKMSGGALMDINVYNIHFILGLFGEPVKVQYFANLEKGVDTSGILLLMYPSFQCAAIGAKDCKAPLCINIQGDKGYIHSNSPANTFSDFIHGSNSGGETKYNLHNSRERLYDELKAFTDMYQKKDYEKNCKQLKHSLQVMAILDEARRQAGIEVQTANITKL</sequence>
<organism evidence="3 4">
    <name type="scientific">Anaerocolumna cellulosilytica</name>
    <dbReference type="NCBI Taxonomy" id="433286"/>
    <lineage>
        <taxon>Bacteria</taxon>
        <taxon>Bacillati</taxon>
        <taxon>Bacillota</taxon>
        <taxon>Clostridia</taxon>
        <taxon>Lachnospirales</taxon>
        <taxon>Lachnospiraceae</taxon>
        <taxon>Anaerocolumna</taxon>
    </lineage>
</organism>
<dbReference type="PANTHER" id="PTHR43054">
    <property type="match status" value="1"/>
</dbReference>
<reference evidence="3 4" key="1">
    <citation type="journal article" date="2016" name="Int. J. Syst. Evol. Microbiol.">
        <title>Descriptions of Anaerotaenia torta gen. nov., sp. nov. and Anaerocolumna cellulosilytica gen. nov., sp. nov. isolated from a methanogenic reactor of cattle waste.</title>
        <authorList>
            <person name="Uek A."/>
            <person name="Ohtaki Y."/>
            <person name="Kaku N."/>
            <person name="Ueki K."/>
        </authorList>
    </citation>
    <scope>NUCLEOTIDE SEQUENCE [LARGE SCALE GENOMIC DNA]</scope>
    <source>
        <strain evidence="3 4">SN021</strain>
    </source>
</reference>
<feature type="domain" description="Gfo/Idh/MocA-like oxidoreductase N-terminal" evidence="1">
    <location>
        <begin position="1"/>
        <end position="118"/>
    </location>
</feature>
<dbReference type="EMBL" id="AP023367">
    <property type="protein sequence ID" value="BCJ96508.1"/>
    <property type="molecule type" value="Genomic_DNA"/>
</dbReference>
<evidence type="ECO:0000313" key="3">
    <source>
        <dbReference type="EMBL" id="BCJ96508.1"/>
    </source>
</evidence>
<accession>A0A6S6RCE2</accession>
<protein>
    <submittedName>
        <fullName evidence="3">NAD(P)-dependent oxidoreductase</fullName>
    </submittedName>
</protein>
<keyword evidence="4" id="KW-1185">Reference proteome</keyword>
<feature type="domain" description="GFO/IDH/MocA-like oxidoreductase" evidence="2">
    <location>
        <begin position="139"/>
        <end position="247"/>
    </location>
</feature>
<dbReference type="GO" id="GO:0000166">
    <property type="term" value="F:nucleotide binding"/>
    <property type="evidence" value="ECO:0007669"/>
    <property type="project" value="InterPro"/>
</dbReference>
<dbReference type="Pfam" id="PF22725">
    <property type="entry name" value="GFO_IDH_MocA_C3"/>
    <property type="match status" value="1"/>
</dbReference>
<dbReference type="AlphaFoldDB" id="A0A6S6RCE2"/>
<dbReference type="Gene3D" id="3.40.50.720">
    <property type="entry name" value="NAD(P)-binding Rossmann-like Domain"/>
    <property type="match status" value="1"/>
</dbReference>
<dbReference type="Pfam" id="PF01408">
    <property type="entry name" value="GFO_IDH_MocA"/>
    <property type="match status" value="1"/>
</dbReference>